<keyword evidence="4" id="KW-1185">Reference proteome</keyword>
<proteinExistence type="predicted"/>
<protein>
    <recommendedName>
        <fullName evidence="5">Trypanosomal VSG domain containing protein</fullName>
    </recommendedName>
</protein>
<accession>A0A1G4IK63</accession>
<evidence type="ECO:0000256" key="1">
    <source>
        <dbReference type="SAM" id="Coils"/>
    </source>
</evidence>
<dbReference type="GeneID" id="92378473"/>
<reference evidence="3" key="1">
    <citation type="submission" date="2016-09" db="EMBL/GenBank/DDBJ databases">
        <authorList>
            <person name="Hebert L."/>
            <person name="Moumen B."/>
        </authorList>
    </citation>
    <scope>NUCLEOTIDE SEQUENCE [LARGE SCALE GENOMIC DNA]</scope>
    <source>
        <strain evidence="3">OVI</strain>
    </source>
</reference>
<dbReference type="VEuPathDB" id="TriTrypDB:TEOVI_000453300"/>
<organism evidence="3 4">
    <name type="scientific">Trypanosoma equiperdum</name>
    <dbReference type="NCBI Taxonomy" id="5694"/>
    <lineage>
        <taxon>Eukaryota</taxon>
        <taxon>Discoba</taxon>
        <taxon>Euglenozoa</taxon>
        <taxon>Kinetoplastea</taxon>
        <taxon>Metakinetoplastina</taxon>
        <taxon>Trypanosomatida</taxon>
        <taxon>Trypanosomatidae</taxon>
        <taxon>Trypanosoma</taxon>
    </lineage>
</organism>
<dbReference type="Proteomes" id="UP000195570">
    <property type="component" value="Unassembled WGS sequence"/>
</dbReference>
<feature type="coiled-coil region" evidence="1">
    <location>
        <begin position="45"/>
        <end position="72"/>
    </location>
</feature>
<keyword evidence="1" id="KW-0175">Coiled coil</keyword>
<feature type="chain" id="PRO_5009235560" description="Trypanosomal VSG domain containing protein" evidence="2">
    <location>
        <begin position="24"/>
        <end position="158"/>
    </location>
</feature>
<dbReference type="EMBL" id="CZPT02001943">
    <property type="protein sequence ID" value="SCU72949.1"/>
    <property type="molecule type" value="Genomic_DNA"/>
</dbReference>
<gene>
    <name evidence="3" type="ORF">TEOVI_000453300</name>
</gene>
<evidence type="ECO:0000313" key="3">
    <source>
        <dbReference type="EMBL" id="SCU72949.1"/>
    </source>
</evidence>
<feature type="signal peptide" evidence="2">
    <location>
        <begin position="1"/>
        <end position="23"/>
    </location>
</feature>
<comment type="caution">
    <text evidence="3">The sequence shown here is derived from an EMBL/GenBank/DDBJ whole genome shotgun (WGS) entry which is preliminary data.</text>
</comment>
<sequence length="158" mass="16711">MIAPRSLVLYIGLFCATASLATAGAGPGAIANEQISDIHTQDLYYSSIQAELQHWQNRNAEAVAKREKEEKLLQLAANSYSGKPKGHAYDTLALLADQRAAAAAESAYNSASATRAATAAIARRRGEYTVFHALTAAQPPRKLTHAKSTASASLLISA</sequence>
<dbReference type="RefSeq" id="XP_067083393.1">
    <property type="nucleotide sequence ID" value="XM_067227292.1"/>
</dbReference>
<keyword evidence="2" id="KW-0732">Signal</keyword>
<evidence type="ECO:0000256" key="2">
    <source>
        <dbReference type="SAM" id="SignalP"/>
    </source>
</evidence>
<dbReference type="AlphaFoldDB" id="A0A1G4IK63"/>
<name>A0A1G4IK63_TRYEQ</name>
<evidence type="ECO:0000313" key="4">
    <source>
        <dbReference type="Proteomes" id="UP000195570"/>
    </source>
</evidence>
<evidence type="ECO:0008006" key="5">
    <source>
        <dbReference type="Google" id="ProtNLM"/>
    </source>
</evidence>